<sequence>MRKAIIVPFEDGISKATKNLDKAAEAAPTSKVVHATDQEKKNDDTEDRTHHEVRTREDERQNDVEGHNDDSDD</sequence>
<dbReference type="EMBL" id="NRHA01000025">
    <property type="protein sequence ID" value="PCC52166.1"/>
    <property type="molecule type" value="Genomic_DNA"/>
</dbReference>
<comment type="caution">
    <text evidence="2">The sequence shown here is derived from an EMBL/GenBank/DDBJ whole genome shotgun (WGS) entry which is preliminary data.</text>
</comment>
<evidence type="ECO:0000256" key="1">
    <source>
        <dbReference type="SAM" id="MobiDB-lite"/>
    </source>
</evidence>
<accession>A0A2A3ZKT3</accession>
<reference evidence="2 3" key="1">
    <citation type="journal article" date="2017" name="Elife">
        <title>Extensive horizontal gene transfer in cheese-associated bacteria.</title>
        <authorList>
            <person name="Bonham K.S."/>
            <person name="Wolfe B.E."/>
            <person name="Dutton R.J."/>
        </authorList>
    </citation>
    <scope>NUCLEOTIDE SEQUENCE [LARGE SCALE GENOMIC DNA]</scope>
    <source>
        <strain evidence="2 3">738_8</strain>
    </source>
</reference>
<organism evidence="2 3">
    <name type="scientific">Brevibacterium aurantiacum</name>
    <dbReference type="NCBI Taxonomy" id="273384"/>
    <lineage>
        <taxon>Bacteria</taxon>
        <taxon>Bacillati</taxon>
        <taxon>Actinomycetota</taxon>
        <taxon>Actinomycetes</taxon>
        <taxon>Micrococcales</taxon>
        <taxon>Brevibacteriaceae</taxon>
        <taxon>Brevibacterium</taxon>
    </lineage>
</organism>
<feature type="compositionally biased region" description="Basic and acidic residues" evidence="1">
    <location>
        <begin position="34"/>
        <end position="73"/>
    </location>
</feature>
<feature type="region of interest" description="Disordered" evidence="1">
    <location>
        <begin position="20"/>
        <end position="73"/>
    </location>
</feature>
<dbReference type="AlphaFoldDB" id="A0A2A3ZKT3"/>
<proteinExistence type="predicted"/>
<evidence type="ECO:0000313" key="3">
    <source>
        <dbReference type="Proteomes" id="UP000217881"/>
    </source>
</evidence>
<gene>
    <name evidence="2" type="ORF">CIK59_17335</name>
</gene>
<protein>
    <submittedName>
        <fullName evidence="2">Uncharacterized protein</fullName>
    </submittedName>
</protein>
<evidence type="ECO:0000313" key="2">
    <source>
        <dbReference type="EMBL" id="PCC52166.1"/>
    </source>
</evidence>
<dbReference type="Proteomes" id="UP000217881">
    <property type="component" value="Unassembled WGS sequence"/>
</dbReference>
<name>A0A2A3ZKT3_BREAU</name>